<dbReference type="InterPro" id="IPR029069">
    <property type="entry name" value="HotDog_dom_sf"/>
</dbReference>
<evidence type="ECO:0000313" key="2">
    <source>
        <dbReference type="Proteomes" id="UP001218218"/>
    </source>
</evidence>
<dbReference type="GO" id="GO:0019171">
    <property type="term" value="F:(3R)-hydroxyacyl-[acyl-carrier-protein] dehydratase activity"/>
    <property type="evidence" value="ECO:0007669"/>
    <property type="project" value="TreeGrafter"/>
</dbReference>
<proteinExistence type="predicted"/>
<comment type="caution">
    <text evidence="1">The sequence shown here is derived from an EMBL/GenBank/DDBJ whole genome shotgun (WGS) entry which is preliminary data.</text>
</comment>
<dbReference type="EMBL" id="JARIHO010000023">
    <property type="protein sequence ID" value="KAJ7343459.1"/>
    <property type="molecule type" value="Genomic_DNA"/>
</dbReference>
<accession>A0AAD7EP07</accession>
<dbReference type="PANTHER" id="PTHR28152:SF1">
    <property type="entry name" value="HYDROXYACYL-THIOESTER DEHYDRATASE TYPE 2, MITOCHONDRIAL"/>
    <property type="match status" value="1"/>
</dbReference>
<dbReference type="GO" id="GO:0005739">
    <property type="term" value="C:mitochondrion"/>
    <property type="evidence" value="ECO:0007669"/>
    <property type="project" value="TreeGrafter"/>
</dbReference>
<dbReference type="Gene3D" id="3.10.129.10">
    <property type="entry name" value="Hotdog Thioesterase"/>
    <property type="match status" value="1"/>
</dbReference>
<reference evidence="1" key="1">
    <citation type="submission" date="2023-03" db="EMBL/GenBank/DDBJ databases">
        <title>Massive genome expansion in bonnet fungi (Mycena s.s.) driven by repeated elements and novel gene families across ecological guilds.</title>
        <authorList>
            <consortium name="Lawrence Berkeley National Laboratory"/>
            <person name="Harder C.B."/>
            <person name="Miyauchi S."/>
            <person name="Viragh M."/>
            <person name="Kuo A."/>
            <person name="Thoen E."/>
            <person name="Andreopoulos B."/>
            <person name="Lu D."/>
            <person name="Skrede I."/>
            <person name="Drula E."/>
            <person name="Henrissat B."/>
            <person name="Morin E."/>
            <person name="Kohler A."/>
            <person name="Barry K."/>
            <person name="LaButti K."/>
            <person name="Morin E."/>
            <person name="Salamov A."/>
            <person name="Lipzen A."/>
            <person name="Mereny Z."/>
            <person name="Hegedus B."/>
            <person name="Baldrian P."/>
            <person name="Stursova M."/>
            <person name="Weitz H."/>
            <person name="Taylor A."/>
            <person name="Grigoriev I.V."/>
            <person name="Nagy L.G."/>
            <person name="Martin F."/>
            <person name="Kauserud H."/>
        </authorList>
    </citation>
    <scope>NUCLEOTIDE SEQUENCE</scope>
    <source>
        <strain evidence="1">CBHHK002</strain>
    </source>
</reference>
<dbReference type="Proteomes" id="UP001218218">
    <property type="component" value="Unassembled WGS sequence"/>
</dbReference>
<dbReference type="InterPro" id="IPR052741">
    <property type="entry name" value="Mitochondrial_HTD2"/>
</dbReference>
<keyword evidence="2" id="KW-1185">Reference proteome</keyword>
<gene>
    <name evidence="1" type="ORF">DFH08DRAFT_872753</name>
</gene>
<dbReference type="PANTHER" id="PTHR28152">
    <property type="entry name" value="HYDROXYACYL-THIOESTER DEHYDRATASE TYPE 2, MITOCHONDRIAL"/>
    <property type="match status" value="1"/>
</dbReference>
<protein>
    <submittedName>
        <fullName evidence="1">Uncharacterized protein</fullName>
    </submittedName>
</protein>
<dbReference type="SUPFAM" id="SSF54637">
    <property type="entry name" value="Thioesterase/thiol ester dehydrase-isomerase"/>
    <property type="match status" value="1"/>
</dbReference>
<sequence>MARPLNLLRRRFYSSPATLTPANIQALDEYIASPKKLVLEDTFNVERVSDLFITLPTRDGTRRPYTPPRLGSPVGYGWHLGFFHARTPESLLSSDGTDGAVEFGPPEPFTRRMWASGRMSWHKKHPLLVGNTATSSSTFGSVEKKGFDTETPMVFVTQKIDITMAGETHPSITEERSHVYMAESVSPSNIPRIVKNIPPSADFSFTFTPSLVTLFRFSALMFNAHLIHLDKDWAQSSRGYPERLVHGPLTALMLLEVTKFHKPTAQIAHFEYRARNPVIVNTPMTINGVWVDEHTATVWCQDATGVVGMTGTIKLHDQSAAQ</sequence>
<organism evidence="1 2">
    <name type="scientific">Mycena albidolilacea</name>
    <dbReference type="NCBI Taxonomy" id="1033008"/>
    <lineage>
        <taxon>Eukaryota</taxon>
        <taxon>Fungi</taxon>
        <taxon>Dikarya</taxon>
        <taxon>Basidiomycota</taxon>
        <taxon>Agaricomycotina</taxon>
        <taxon>Agaricomycetes</taxon>
        <taxon>Agaricomycetidae</taxon>
        <taxon>Agaricales</taxon>
        <taxon>Marasmiineae</taxon>
        <taxon>Mycenaceae</taxon>
        <taxon>Mycena</taxon>
    </lineage>
</organism>
<evidence type="ECO:0000313" key="1">
    <source>
        <dbReference type="EMBL" id="KAJ7343459.1"/>
    </source>
</evidence>
<name>A0AAD7EP07_9AGAR</name>
<dbReference type="AlphaFoldDB" id="A0AAD7EP07"/>